<dbReference type="InterPro" id="IPR005467">
    <property type="entry name" value="His_kinase_dom"/>
</dbReference>
<dbReference type="Gene3D" id="1.10.287.560">
    <property type="entry name" value="Histidine kinase CheA-like, homodimeric domain"/>
    <property type="match status" value="1"/>
</dbReference>
<evidence type="ECO:0000256" key="12">
    <source>
        <dbReference type="ARBA" id="ARBA00023012"/>
    </source>
</evidence>
<dbReference type="SUPFAM" id="SSF50341">
    <property type="entry name" value="CheW-like"/>
    <property type="match status" value="1"/>
</dbReference>
<evidence type="ECO:0000256" key="11">
    <source>
        <dbReference type="ARBA" id="ARBA00022840"/>
    </source>
</evidence>
<dbReference type="Pfam" id="PF01584">
    <property type="entry name" value="CheW"/>
    <property type="match status" value="1"/>
</dbReference>
<keyword evidence="6" id="KW-0145">Chemotaxis</keyword>
<dbReference type="GO" id="GO:0006935">
    <property type="term" value="P:chemotaxis"/>
    <property type="evidence" value="ECO:0007669"/>
    <property type="project" value="UniProtKB-KW"/>
</dbReference>
<dbReference type="AlphaFoldDB" id="A0A1M6P8Q8"/>
<dbReference type="RefSeq" id="WP_073149551.1">
    <property type="nucleotide sequence ID" value="NZ_FRAG01000022.1"/>
</dbReference>
<dbReference type="SUPFAM" id="SSF47226">
    <property type="entry name" value="Histidine-containing phosphotransfer domain, HPT domain"/>
    <property type="match status" value="1"/>
</dbReference>
<dbReference type="InterPro" id="IPR036061">
    <property type="entry name" value="CheW-like_dom_sf"/>
</dbReference>
<evidence type="ECO:0000259" key="17">
    <source>
        <dbReference type="PROSITE" id="PS50894"/>
    </source>
</evidence>
<keyword evidence="7 14" id="KW-0597">Phosphoprotein</keyword>
<dbReference type="InterPro" id="IPR004105">
    <property type="entry name" value="CheA-like_dim"/>
</dbReference>
<dbReference type="GO" id="GO:0005737">
    <property type="term" value="C:cytoplasm"/>
    <property type="evidence" value="ECO:0007669"/>
    <property type="project" value="UniProtKB-SubCell"/>
</dbReference>
<dbReference type="GO" id="GO:0000155">
    <property type="term" value="F:phosphorelay sensor kinase activity"/>
    <property type="evidence" value="ECO:0007669"/>
    <property type="project" value="InterPro"/>
</dbReference>
<dbReference type="Pfam" id="PF07194">
    <property type="entry name" value="P2"/>
    <property type="match status" value="1"/>
</dbReference>
<dbReference type="FunFam" id="3.30.565.10:FF:000016">
    <property type="entry name" value="Chemotaxis protein CheA, putative"/>
    <property type="match status" value="1"/>
</dbReference>
<keyword evidence="12" id="KW-0902">Two-component regulatory system</keyword>
<dbReference type="SUPFAM" id="SSF55052">
    <property type="entry name" value="CheY-binding domain of CheA"/>
    <property type="match status" value="1"/>
</dbReference>
<evidence type="ECO:0000256" key="7">
    <source>
        <dbReference type="ARBA" id="ARBA00022553"/>
    </source>
</evidence>
<dbReference type="CDD" id="cd16916">
    <property type="entry name" value="HATPase_CheA-like"/>
    <property type="match status" value="1"/>
</dbReference>
<dbReference type="Gene3D" id="1.20.120.160">
    <property type="entry name" value="HPT domain"/>
    <property type="match status" value="1"/>
</dbReference>
<dbReference type="InterPro" id="IPR036890">
    <property type="entry name" value="HATPase_C_sf"/>
</dbReference>
<dbReference type="InterPro" id="IPR036641">
    <property type="entry name" value="HPT_dom_sf"/>
</dbReference>
<dbReference type="PANTHER" id="PTHR43395">
    <property type="entry name" value="SENSOR HISTIDINE KINASE CHEA"/>
    <property type="match status" value="1"/>
</dbReference>
<keyword evidence="19" id="KW-1185">Reference proteome</keyword>
<dbReference type="Gene3D" id="3.30.565.10">
    <property type="entry name" value="Histidine kinase-like ATPase, C-terminal domain"/>
    <property type="match status" value="1"/>
</dbReference>
<evidence type="ECO:0000259" key="16">
    <source>
        <dbReference type="PROSITE" id="PS50851"/>
    </source>
</evidence>
<dbReference type="InterPro" id="IPR003594">
    <property type="entry name" value="HATPase_dom"/>
</dbReference>
<accession>A0A1M6P8Q8</accession>
<feature type="domain" description="CheW-like" evidence="16">
    <location>
        <begin position="547"/>
        <end position="687"/>
    </location>
</feature>
<comment type="catalytic activity">
    <reaction evidence="1">
        <text>ATP + protein L-histidine = ADP + protein N-phospho-L-histidine.</text>
        <dbReference type="EC" id="2.7.13.3"/>
    </reaction>
</comment>
<protein>
    <recommendedName>
        <fullName evidence="4">Chemotaxis protein CheA</fullName>
        <ecNumber evidence="3">2.7.13.3</ecNumber>
    </recommendedName>
</protein>
<feature type="domain" description="HPt" evidence="17">
    <location>
        <begin position="3"/>
        <end position="107"/>
    </location>
</feature>
<dbReference type="InterPro" id="IPR035891">
    <property type="entry name" value="CheY-binding_CheA"/>
</dbReference>
<keyword evidence="8" id="KW-0808">Transferase</keyword>
<evidence type="ECO:0000256" key="8">
    <source>
        <dbReference type="ARBA" id="ARBA00022679"/>
    </source>
</evidence>
<organism evidence="18 19">
    <name type="scientific">Paramaledivibacter caminithermalis (strain DSM 15212 / CIP 107654 / DViRD3)</name>
    <name type="common">Clostridium caminithermale</name>
    <dbReference type="NCBI Taxonomy" id="1121301"/>
    <lineage>
        <taxon>Bacteria</taxon>
        <taxon>Bacillati</taxon>
        <taxon>Bacillota</taxon>
        <taxon>Clostridia</taxon>
        <taxon>Peptostreptococcales</taxon>
        <taxon>Caminicellaceae</taxon>
        <taxon>Paramaledivibacter</taxon>
    </lineage>
</organism>
<feature type="modified residue" description="Phosphohistidine" evidence="14">
    <location>
        <position position="50"/>
    </location>
</feature>
<evidence type="ECO:0000256" key="1">
    <source>
        <dbReference type="ARBA" id="ARBA00000085"/>
    </source>
</evidence>
<evidence type="ECO:0000256" key="13">
    <source>
        <dbReference type="ARBA" id="ARBA00035100"/>
    </source>
</evidence>
<dbReference type="PROSITE" id="PS50109">
    <property type="entry name" value="HIS_KIN"/>
    <property type="match status" value="1"/>
</dbReference>
<dbReference type="PROSITE" id="PS50894">
    <property type="entry name" value="HPT"/>
    <property type="match status" value="1"/>
</dbReference>
<dbReference type="EC" id="2.7.13.3" evidence="3"/>
<dbReference type="PRINTS" id="PR00344">
    <property type="entry name" value="BCTRLSENSOR"/>
</dbReference>
<comment type="function">
    <text evidence="13">Involved in the transmission of sensory signals from the chemoreceptors to the flagellar motors. CheA is autophosphorylated; it can transfer its phosphate group to either CheB or CheY.</text>
</comment>
<dbReference type="GO" id="GO:0005524">
    <property type="term" value="F:ATP binding"/>
    <property type="evidence" value="ECO:0007669"/>
    <property type="project" value="UniProtKB-KW"/>
</dbReference>
<evidence type="ECO:0000256" key="3">
    <source>
        <dbReference type="ARBA" id="ARBA00012438"/>
    </source>
</evidence>
<gene>
    <name evidence="18" type="ORF">SAMN02745912_02055</name>
</gene>
<name>A0A1M6P8Q8_PARC5</name>
<dbReference type="SMART" id="SM00073">
    <property type="entry name" value="HPT"/>
    <property type="match status" value="1"/>
</dbReference>
<dbReference type="SMART" id="SM01231">
    <property type="entry name" value="H-kinase_dim"/>
    <property type="match status" value="1"/>
</dbReference>
<evidence type="ECO:0000256" key="5">
    <source>
        <dbReference type="ARBA" id="ARBA00022490"/>
    </source>
</evidence>
<comment type="subcellular location">
    <subcellularLocation>
        <location evidence="2">Cytoplasm</location>
    </subcellularLocation>
</comment>
<evidence type="ECO:0000313" key="19">
    <source>
        <dbReference type="Proteomes" id="UP000184465"/>
    </source>
</evidence>
<evidence type="ECO:0000256" key="9">
    <source>
        <dbReference type="ARBA" id="ARBA00022741"/>
    </source>
</evidence>
<evidence type="ECO:0000259" key="15">
    <source>
        <dbReference type="PROSITE" id="PS50109"/>
    </source>
</evidence>
<keyword evidence="5" id="KW-0963">Cytoplasm</keyword>
<keyword evidence="9" id="KW-0547">Nucleotide-binding</keyword>
<evidence type="ECO:0000313" key="18">
    <source>
        <dbReference type="EMBL" id="SHK04303.1"/>
    </source>
</evidence>
<dbReference type="InterPro" id="IPR008207">
    <property type="entry name" value="Sig_transdc_His_kin_Hpt_dom"/>
</dbReference>
<dbReference type="InterPro" id="IPR037052">
    <property type="entry name" value="CheA-like_P2_sf"/>
</dbReference>
<dbReference type="CDD" id="cd00088">
    <property type="entry name" value="HPT"/>
    <property type="match status" value="1"/>
</dbReference>
<dbReference type="STRING" id="1121301.SAMN02745912_02055"/>
<sequence length="687" mass="78673">MDKFNIDEVYYSMFLEETQEQIEKIEQDLLLLENGQGDKETINDIFRMAHSIKGASATMGFEDMERLSHSLENLLSKIRDMKININVDIINTFFKGIDKLKYIHSCLSKGEDYVLDINELIEEINSLTENSTKTIKNEIELNGNGMEDEENNCKDIENLDIELSDYENELCEDIDLRFNIYKIVIIMNEDTVMKSVKAFLIVNNLLGIGDVISTDPLNFEKICDEDFKNPFKIVIATEKSYEEIYKNINSISEIKRIFIKKVRKSKKQGSTPKNVKIISSKDNFKRKDISTIRIDVNKIDKLLNLVGEFIIHKENLIQIGDELKRKYKTDPLVKKLVSILPNINYIGTELQETVMSARMLPLDSVFNRFPRMVRNLAQKSNKDIDFIIEGKETEIDRGIIEELVDPLTHIIRNAVDHGIETKEERRRKNKEERARIILSARHEENNVVIEIEDNGKGISIEDIKKKIIEKNLAEEEELQALSEKEIIQYIFEPGFSTAKEITDISGRGVGLDVVKENIGKLSGIVEVKSQKEKGTKFIIKLPLTLAIIQALLIKEGNYIFAIPISSIIETIRVKENEIKEKIHRIGDLEVFDWRNQAITVISIAKYFEIEEEMENKKLFVIVVGHSEKRFAFIVNRLLGEQEIVIKSMGAFIGKDKLLGNIKGISGVSILGDGTFAHIVDIASIIRG</sequence>
<dbReference type="SUPFAM" id="SSF55874">
    <property type="entry name" value="ATPase domain of HSP90 chaperone/DNA topoisomerase II/histidine kinase"/>
    <property type="match status" value="1"/>
</dbReference>
<dbReference type="PROSITE" id="PS50851">
    <property type="entry name" value="CHEW"/>
    <property type="match status" value="1"/>
</dbReference>
<dbReference type="Pfam" id="PF01627">
    <property type="entry name" value="Hpt"/>
    <property type="match status" value="1"/>
</dbReference>
<dbReference type="Pfam" id="PF02518">
    <property type="entry name" value="HATPase_c"/>
    <property type="match status" value="1"/>
</dbReference>
<dbReference type="InterPro" id="IPR037006">
    <property type="entry name" value="CheA-like_homodim_sf"/>
</dbReference>
<dbReference type="SMART" id="SM00387">
    <property type="entry name" value="HATPase_c"/>
    <property type="match status" value="1"/>
</dbReference>
<dbReference type="Gene3D" id="3.30.70.1110">
    <property type="entry name" value="Histidine kinase CheA-like, P2 response regulator-binding domain"/>
    <property type="match status" value="1"/>
</dbReference>
<dbReference type="Proteomes" id="UP000184465">
    <property type="component" value="Unassembled WGS sequence"/>
</dbReference>
<proteinExistence type="predicted"/>
<dbReference type="Gene3D" id="2.30.30.40">
    <property type="entry name" value="SH3 Domains"/>
    <property type="match status" value="1"/>
</dbReference>
<dbReference type="InterPro" id="IPR036097">
    <property type="entry name" value="HisK_dim/P_sf"/>
</dbReference>
<dbReference type="InterPro" id="IPR010808">
    <property type="entry name" value="CheA_P2-bd"/>
</dbReference>
<feature type="domain" description="Histidine kinase" evidence="15">
    <location>
        <begin position="333"/>
        <end position="545"/>
    </location>
</feature>
<evidence type="ECO:0000256" key="14">
    <source>
        <dbReference type="PROSITE-ProRule" id="PRU00110"/>
    </source>
</evidence>
<dbReference type="EMBL" id="FRAG01000022">
    <property type="protein sequence ID" value="SHK04303.1"/>
    <property type="molecule type" value="Genomic_DNA"/>
</dbReference>
<dbReference type="InterPro" id="IPR051315">
    <property type="entry name" value="Bact_Chemotaxis_CheA"/>
</dbReference>
<evidence type="ECO:0000256" key="6">
    <source>
        <dbReference type="ARBA" id="ARBA00022500"/>
    </source>
</evidence>
<evidence type="ECO:0000256" key="10">
    <source>
        <dbReference type="ARBA" id="ARBA00022777"/>
    </source>
</evidence>
<evidence type="ECO:0000256" key="4">
    <source>
        <dbReference type="ARBA" id="ARBA00021495"/>
    </source>
</evidence>
<dbReference type="Pfam" id="PF02895">
    <property type="entry name" value="H-kinase_dim"/>
    <property type="match status" value="1"/>
</dbReference>
<evidence type="ECO:0000256" key="2">
    <source>
        <dbReference type="ARBA" id="ARBA00004496"/>
    </source>
</evidence>
<dbReference type="PANTHER" id="PTHR43395:SF10">
    <property type="entry name" value="CHEMOTAXIS PROTEIN CHEA"/>
    <property type="match status" value="1"/>
</dbReference>
<keyword evidence="11" id="KW-0067">ATP-binding</keyword>
<reference evidence="18 19" key="1">
    <citation type="submission" date="2016-11" db="EMBL/GenBank/DDBJ databases">
        <authorList>
            <person name="Jaros S."/>
            <person name="Januszkiewicz K."/>
            <person name="Wedrychowicz H."/>
        </authorList>
    </citation>
    <scope>NUCLEOTIDE SEQUENCE [LARGE SCALE GENOMIC DNA]</scope>
    <source>
        <strain evidence="18 19">DSM 15212</strain>
    </source>
</reference>
<dbReference type="OrthoDB" id="9803176at2"/>
<dbReference type="InterPro" id="IPR002545">
    <property type="entry name" value="CheW-lke_dom"/>
</dbReference>
<dbReference type="InterPro" id="IPR004358">
    <property type="entry name" value="Sig_transdc_His_kin-like_C"/>
</dbReference>
<dbReference type="SUPFAM" id="SSF47384">
    <property type="entry name" value="Homodimeric domain of signal transducing histidine kinase"/>
    <property type="match status" value="1"/>
</dbReference>
<keyword evidence="10 18" id="KW-0418">Kinase</keyword>
<dbReference type="SMART" id="SM00260">
    <property type="entry name" value="CheW"/>
    <property type="match status" value="1"/>
</dbReference>